<dbReference type="Proteomes" id="UP000799537">
    <property type="component" value="Unassembled WGS sequence"/>
</dbReference>
<proteinExistence type="predicted"/>
<evidence type="ECO:0000313" key="2">
    <source>
        <dbReference type="Proteomes" id="UP000799537"/>
    </source>
</evidence>
<keyword evidence="2" id="KW-1185">Reference proteome</keyword>
<protein>
    <submittedName>
        <fullName evidence="1">Uncharacterized protein</fullName>
    </submittedName>
</protein>
<accession>A0A6A6CPU5</accession>
<evidence type="ECO:0000313" key="1">
    <source>
        <dbReference type="EMBL" id="KAF2168693.1"/>
    </source>
</evidence>
<dbReference type="AlphaFoldDB" id="A0A6A6CPU5"/>
<dbReference type="OrthoDB" id="4937900at2759"/>
<dbReference type="EMBL" id="ML993590">
    <property type="protein sequence ID" value="KAF2168693.1"/>
    <property type="molecule type" value="Genomic_DNA"/>
</dbReference>
<sequence>MWLTVYENSQLETGLKGAVHVFALADLLLQQSPLCIDSNTSAELAWERVCVESCIYHLAVMNLFDEHSGSFLSKAMMLQRKYRQVLEVTAGGHRVGQVVSLSPVLAAPVDLYIILIQAIEMVRRHPRPPLPEEEKSACHQVTLWQTSLEESIITAAVTDFSIGDWYIISLQAILSLLAGNRIEPYWGSFLDEIRSLLRSIRHILPYTWGKFLLLPLAIFGTVMFDPEDTNLVEDALDVVLDRSKSSTVALVKQNLKSKVWTKSLVDEFAAYKRLRSLLDARAMRSIAKTIQGGPDMEIATISSE</sequence>
<organism evidence="1 2">
    <name type="scientific">Zasmidium cellare ATCC 36951</name>
    <dbReference type="NCBI Taxonomy" id="1080233"/>
    <lineage>
        <taxon>Eukaryota</taxon>
        <taxon>Fungi</taxon>
        <taxon>Dikarya</taxon>
        <taxon>Ascomycota</taxon>
        <taxon>Pezizomycotina</taxon>
        <taxon>Dothideomycetes</taxon>
        <taxon>Dothideomycetidae</taxon>
        <taxon>Mycosphaerellales</taxon>
        <taxon>Mycosphaerellaceae</taxon>
        <taxon>Zasmidium</taxon>
    </lineage>
</organism>
<gene>
    <name evidence="1" type="ORF">M409DRAFT_21434</name>
</gene>
<name>A0A6A6CPU5_ZASCE</name>
<dbReference type="RefSeq" id="XP_033669582.1">
    <property type="nucleotide sequence ID" value="XM_033805855.1"/>
</dbReference>
<dbReference type="GeneID" id="54559127"/>
<reference evidence="1" key="1">
    <citation type="journal article" date="2020" name="Stud. Mycol.">
        <title>101 Dothideomycetes genomes: a test case for predicting lifestyles and emergence of pathogens.</title>
        <authorList>
            <person name="Haridas S."/>
            <person name="Albert R."/>
            <person name="Binder M."/>
            <person name="Bloem J."/>
            <person name="Labutti K."/>
            <person name="Salamov A."/>
            <person name="Andreopoulos B."/>
            <person name="Baker S."/>
            <person name="Barry K."/>
            <person name="Bills G."/>
            <person name="Bluhm B."/>
            <person name="Cannon C."/>
            <person name="Castanera R."/>
            <person name="Culley D."/>
            <person name="Daum C."/>
            <person name="Ezra D."/>
            <person name="Gonzalez J."/>
            <person name="Henrissat B."/>
            <person name="Kuo A."/>
            <person name="Liang C."/>
            <person name="Lipzen A."/>
            <person name="Lutzoni F."/>
            <person name="Magnuson J."/>
            <person name="Mondo S."/>
            <person name="Nolan M."/>
            <person name="Ohm R."/>
            <person name="Pangilinan J."/>
            <person name="Park H.-J."/>
            <person name="Ramirez L."/>
            <person name="Alfaro M."/>
            <person name="Sun H."/>
            <person name="Tritt A."/>
            <person name="Yoshinaga Y."/>
            <person name="Zwiers L.-H."/>
            <person name="Turgeon B."/>
            <person name="Goodwin S."/>
            <person name="Spatafora J."/>
            <person name="Crous P."/>
            <person name="Grigoriev I."/>
        </authorList>
    </citation>
    <scope>NUCLEOTIDE SEQUENCE</scope>
    <source>
        <strain evidence="1">ATCC 36951</strain>
    </source>
</reference>